<dbReference type="InterPro" id="IPR012319">
    <property type="entry name" value="FPG_cat"/>
</dbReference>
<evidence type="ECO:0000256" key="8">
    <source>
        <dbReference type="ARBA" id="ARBA00022833"/>
    </source>
</evidence>
<evidence type="ECO:0000256" key="6">
    <source>
        <dbReference type="ARBA" id="ARBA00022771"/>
    </source>
</evidence>
<feature type="active site" description="Proton donor; for delta-elimination activity" evidence="15">
    <location>
        <position position="261"/>
    </location>
</feature>
<sequence>MPELPEVETIRRDLEKEIVGHKITDLWYDAPKMLQPTPEKLETIVGHHIVSAGRIGKLLLLGIENDGTVGIHLKLSGRLFIRDQNSPEDRFTHVIFLLDDGRELRFTEFRKFGYAKLIEDEEELKTIKSKYGPEPLTSDFTFDALKKVLNKANRAVKTVIMDQKKIAGVGNIYADEALWLAKINPEALAFKLTNAEIEALHQGIIKVIEAGIADRGTSVDDYLDVYGKEGFHAKNLNVFRQNGKPCPRCGTMIKKIRVGGRGTHLCPNCQVKK</sequence>
<name>A0A1G1WT45_9BACT</name>
<feature type="active site" description="Schiff-base intermediate with DNA" evidence="15">
    <location>
        <position position="2"/>
    </location>
</feature>
<dbReference type="PROSITE" id="PS51068">
    <property type="entry name" value="FPG_CAT"/>
    <property type="match status" value="1"/>
</dbReference>
<accession>A0A1G1WT45</accession>
<dbReference type="GO" id="GO:0003684">
    <property type="term" value="F:damaged DNA binding"/>
    <property type="evidence" value="ECO:0007669"/>
    <property type="project" value="InterPro"/>
</dbReference>
<dbReference type="GO" id="GO:0008270">
    <property type="term" value="F:zinc ion binding"/>
    <property type="evidence" value="ECO:0007669"/>
    <property type="project" value="UniProtKB-UniRule"/>
</dbReference>
<gene>
    <name evidence="15" type="primary">mutM</name>
    <name evidence="15" type="synonym">fpg</name>
    <name evidence="18" type="ORF">A3F35_00775</name>
</gene>
<evidence type="ECO:0000256" key="4">
    <source>
        <dbReference type="ARBA" id="ARBA00022723"/>
    </source>
</evidence>
<protein>
    <recommendedName>
        <fullName evidence="15">Formamidopyrimidine-DNA glycosylase</fullName>
        <shortName evidence="15">Fapy-DNA glycosylase</shortName>
        <ecNumber evidence="15">3.2.2.23</ecNumber>
    </recommendedName>
    <alternativeName>
        <fullName evidence="15">DNA-(apurinic or apyrimidinic site) lyase MutM</fullName>
        <shortName evidence="15">AP lyase MutM</shortName>
        <ecNumber evidence="15">4.2.99.18</ecNumber>
    </alternativeName>
</protein>
<comment type="function">
    <text evidence="15">Involved in base excision repair of DNA damaged by oxidation or by mutagenic agents. Acts as DNA glycosylase that recognizes and removes damaged bases. Has a preference for oxidized purines, such as 7,8-dihydro-8-oxoguanine (8-oxoG). Has AP (apurinic/apyrimidinic) lyase activity and introduces nicks in the DNA strand. Cleaves the DNA backbone by beta-delta elimination to generate a single-strand break at the site of the removed base with both 3'- and 5'-phosphates.</text>
</comment>
<dbReference type="InterPro" id="IPR020629">
    <property type="entry name" value="FPG_Glyclase"/>
</dbReference>
<dbReference type="NCBIfam" id="NF002211">
    <property type="entry name" value="PRK01103.1"/>
    <property type="match status" value="1"/>
</dbReference>
<evidence type="ECO:0000313" key="18">
    <source>
        <dbReference type="EMBL" id="OGY30347.1"/>
    </source>
</evidence>
<dbReference type="SUPFAM" id="SSF81624">
    <property type="entry name" value="N-terminal domain of MutM-like DNA repair proteins"/>
    <property type="match status" value="1"/>
</dbReference>
<keyword evidence="4 15" id="KW-0479">Metal-binding</keyword>
<feature type="domain" description="FPG-type" evidence="16">
    <location>
        <begin position="237"/>
        <end position="271"/>
    </location>
</feature>
<evidence type="ECO:0000256" key="13">
    <source>
        <dbReference type="ARBA" id="ARBA00023295"/>
    </source>
</evidence>
<keyword evidence="6 15" id="KW-0863">Zinc-finger</keyword>
<evidence type="ECO:0000256" key="2">
    <source>
        <dbReference type="ARBA" id="ARBA00009409"/>
    </source>
</evidence>
<dbReference type="Pfam" id="PF06827">
    <property type="entry name" value="zf-FPG_IleRS"/>
    <property type="match status" value="1"/>
</dbReference>
<feature type="active site" description="Proton donor" evidence="15">
    <location>
        <position position="3"/>
    </location>
</feature>
<dbReference type="FunFam" id="1.10.8.50:FF:000003">
    <property type="entry name" value="Formamidopyrimidine-DNA glycosylase"/>
    <property type="match status" value="1"/>
</dbReference>
<dbReference type="AlphaFoldDB" id="A0A1G1WT45"/>
<evidence type="ECO:0000256" key="1">
    <source>
        <dbReference type="ARBA" id="ARBA00001668"/>
    </source>
</evidence>
<reference evidence="18 19" key="1">
    <citation type="journal article" date="2016" name="Nat. Commun.">
        <title>Thousands of microbial genomes shed light on interconnected biogeochemical processes in an aquifer system.</title>
        <authorList>
            <person name="Anantharaman K."/>
            <person name="Brown C.T."/>
            <person name="Hug L.A."/>
            <person name="Sharon I."/>
            <person name="Castelle C.J."/>
            <person name="Probst A.J."/>
            <person name="Thomas B.C."/>
            <person name="Singh A."/>
            <person name="Wilkins M.J."/>
            <person name="Karaoz U."/>
            <person name="Brodie E.L."/>
            <person name="Williams K.H."/>
            <person name="Hubbard S.S."/>
            <person name="Banfield J.F."/>
        </authorList>
    </citation>
    <scope>NUCLEOTIDE SEQUENCE [LARGE SCALE GENOMIC DNA]</scope>
</reference>
<evidence type="ECO:0000313" key="19">
    <source>
        <dbReference type="Proteomes" id="UP000178068"/>
    </source>
</evidence>
<dbReference type="PROSITE" id="PS51066">
    <property type="entry name" value="ZF_FPG_2"/>
    <property type="match status" value="1"/>
</dbReference>
<dbReference type="Gene3D" id="3.20.190.10">
    <property type="entry name" value="MutM-like, N-terminal"/>
    <property type="match status" value="1"/>
</dbReference>
<keyword evidence="13 15" id="KW-0326">Glycosidase</keyword>
<evidence type="ECO:0000256" key="14">
    <source>
        <dbReference type="ARBA" id="ARBA00044632"/>
    </source>
</evidence>
<keyword evidence="8 15" id="KW-0862">Zinc</keyword>
<dbReference type="PANTHER" id="PTHR22993:SF9">
    <property type="entry name" value="FORMAMIDOPYRIMIDINE-DNA GLYCOSYLASE"/>
    <property type="match status" value="1"/>
</dbReference>
<dbReference type="NCBIfam" id="TIGR00577">
    <property type="entry name" value="fpg"/>
    <property type="match status" value="1"/>
</dbReference>
<keyword evidence="12 15" id="KW-0511">Multifunctional enzyme</keyword>
<comment type="catalytic activity">
    <reaction evidence="1 15">
        <text>Hydrolysis of DNA containing ring-opened 7-methylguanine residues, releasing 2,6-diamino-4-hydroxy-5-(N-methyl)formamidopyrimidine.</text>
        <dbReference type="EC" id="3.2.2.23"/>
    </reaction>
</comment>
<proteinExistence type="inferred from homology"/>
<comment type="caution">
    <text evidence="15">Lacks conserved residue(s) required for the propagation of feature annotation.</text>
</comment>
<dbReference type="EMBL" id="MHCZ01000007">
    <property type="protein sequence ID" value="OGY30347.1"/>
    <property type="molecule type" value="Genomic_DNA"/>
</dbReference>
<evidence type="ECO:0000256" key="7">
    <source>
        <dbReference type="ARBA" id="ARBA00022801"/>
    </source>
</evidence>
<evidence type="ECO:0000256" key="10">
    <source>
        <dbReference type="ARBA" id="ARBA00023204"/>
    </source>
</evidence>
<dbReference type="Proteomes" id="UP000178068">
    <property type="component" value="Unassembled WGS sequence"/>
</dbReference>
<keyword evidence="7 15" id="KW-0378">Hydrolase</keyword>
<feature type="binding site" evidence="15">
    <location>
        <position position="110"/>
    </location>
    <ligand>
        <name>DNA</name>
        <dbReference type="ChEBI" id="CHEBI:16991"/>
    </ligand>
</feature>
<comment type="catalytic activity">
    <reaction evidence="14 15">
        <text>2'-deoxyribonucleotide-(2'-deoxyribose 5'-phosphate)-2'-deoxyribonucleotide-DNA = a 3'-end 2'-deoxyribonucleotide-(2,3-dehydro-2,3-deoxyribose 5'-phosphate)-DNA + a 5'-end 5'-phospho-2'-deoxyribonucleoside-DNA + H(+)</text>
        <dbReference type="Rhea" id="RHEA:66592"/>
        <dbReference type="Rhea" id="RHEA-COMP:13180"/>
        <dbReference type="Rhea" id="RHEA-COMP:16897"/>
        <dbReference type="Rhea" id="RHEA-COMP:17067"/>
        <dbReference type="ChEBI" id="CHEBI:15378"/>
        <dbReference type="ChEBI" id="CHEBI:136412"/>
        <dbReference type="ChEBI" id="CHEBI:157695"/>
        <dbReference type="ChEBI" id="CHEBI:167181"/>
        <dbReference type="EC" id="4.2.99.18"/>
    </reaction>
</comment>
<dbReference type="GO" id="GO:0140078">
    <property type="term" value="F:class I DNA-(apurinic or apyrimidinic site) endonuclease activity"/>
    <property type="evidence" value="ECO:0007669"/>
    <property type="project" value="UniProtKB-EC"/>
</dbReference>
<dbReference type="EC" id="4.2.99.18" evidence="15"/>
<keyword evidence="5 15" id="KW-0227">DNA damage</keyword>
<evidence type="ECO:0000256" key="5">
    <source>
        <dbReference type="ARBA" id="ARBA00022763"/>
    </source>
</evidence>
<evidence type="ECO:0000259" key="16">
    <source>
        <dbReference type="PROSITE" id="PS51066"/>
    </source>
</evidence>
<dbReference type="Pfam" id="PF01149">
    <property type="entry name" value="Fapy_DNA_glyco"/>
    <property type="match status" value="1"/>
</dbReference>
<keyword evidence="11 15" id="KW-0456">Lyase</keyword>
<dbReference type="PROSITE" id="PS01242">
    <property type="entry name" value="ZF_FPG_1"/>
    <property type="match status" value="1"/>
</dbReference>
<dbReference type="SUPFAM" id="SSF57716">
    <property type="entry name" value="Glucocorticoid receptor-like (DNA-binding domain)"/>
    <property type="match status" value="1"/>
</dbReference>
<dbReference type="InterPro" id="IPR000214">
    <property type="entry name" value="Znf_DNA_glyclase/AP_lyase"/>
</dbReference>
<keyword evidence="10 15" id="KW-0234">DNA repair</keyword>
<evidence type="ECO:0000256" key="9">
    <source>
        <dbReference type="ARBA" id="ARBA00023125"/>
    </source>
</evidence>
<dbReference type="SMART" id="SM01232">
    <property type="entry name" value="H2TH"/>
    <property type="match status" value="1"/>
</dbReference>
<comment type="cofactor">
    <cofactor evidence="15">
        <name>Zn(2+)</name>
        <dbReference type="ChEBI" id="CHEBI:29105"/>
    </cofactor>
    <text evidence="15">Binds 1 zinc ion per subunit.</text>
</comment>
<comment type="caution">
    <text evidence="18">The sequence shown here is derived from an EMBL/GenBank/DDBJ whole genome shotgun (WGS) entry which is preliminary data.</text>
</comment>
<evidence type="ECO:0000256" key="11">
    <source>
        <dbReference type="ARBA" id="ARBA00023239"/>
    </source>
</evidence>
<comment type="similarity">
    <text evidence="2 15">Belongs to the FPG family.</text>
</comment>
<keyword evidence="9 15" id="KW-0238">DNA-binding</keyword>
<dbReference type="SMART" id="SM00898">
    <property type="entry name" value="Fapy_DNA_glyco"/>
    <property type="match status" value="1"/>
</dbReference>
<dbReference type="Gene3D" id="1.10.8.50">
    <property type="match status" value="1"/>
</dbReference>
<dbReference type="PANTHER" id="PTHR22993">
    <property type="entry name" value="FORMAMIDOPYRIMIDINE-DNA GLYCOSYLASE"/>
    <property type="match status" value="1"/>
</dbReference>
<dbReference type="InterPro" id="IPR015886">
    <property type="entry name" value="H2TH_FPG"/>
</dbReference>
<dbReference type="EC" id="3.2.2.23" evidence="15"/>
<dbReference type="InterPro" id="IPR010663">
    <property type="entry name" value="Znf_FPG/IleRS"/>
</dbReference>
<evidence type="ECO:0000256" key="12">
    <source>
        <dbReference type="ARBA" id="ARBA00023268"/>
    </source>
</evidence>
<dbReference type="SUPFAM" id="SSF46946">
    <property type="entry name" value="S13-like H2TH domain"/>
    <property type="match status" value="1"/>
</dbReference>
<dbReference type="InterPro" id="IPR035937">
    <property type="entry name" value="FPG_N"/>
</dbReference>
<comment type="subunit">
    <text evidence="3 15">Monomer.</text>
</comment>
<evidence type="ECO:0000259" key="17">
    <source>
        <dbReference type="PROSITE" id="PS51068"/>
    </source>
</evidence>
<evidence type="ECO:0000256" key="15">
    <source>
        <dbReference type="HAMAP-Rule" id="MF_00103"/>
    </source>
</evidence>
<feature type="active site" description="Proton donor; for beta-elimination activity" evidence="15">
    <location>
        <position position="57"/>
    </location>
</feature>
<dbReference type="Pfam" id="PF06831">
    <property type="entry name" value="H2TH"/>
    <property type="match status" value="1"/>
</dbReference>
<dbReference type="HAMAP" id="MF_00103">
    <property type="entry name" value="Fapy_DNA_glycosyl"/>
    <property type="match status" value="1"/>
</dbReference>
<evidence type="ECO:0000256" key="3">
    <source>
        <dbReference type="ARBA" id="ARBA00011245"/>
    </source>
</evidence>
<dbReference type="InterPro" id="IPR010979">
    <property type="entry name" value="Ribosomal_uS13-like_H2TH"/>
</dbReference>
<dbReference type="CDD" id="cd08966">
    <property type="entry name" value="EcFpg-like_N"/>
    <property type="match status" value="1"/>
</dbReference>
<dbReference type="STRING" id="1802603.A3F35_00775"/>
<dbReference type="InterPro" id="IPR015887">
    <property type="entry name" value="DNA_glyclase_Znf_dom_DNA_BS"/>
</dbReference>
<feature type="domain" description="Formamidopyrimidine-DNA glycosylase catalytic" evidence="17">
    <location>
        <begin position="2"/>
        <end position="113"/>
    </location>
</feature>
<organism evidence="18 19">
    <name type="scientific">Candidatus Woykebacteria bacterium RIFCSPHIGHO2_12_FULL_45_10</name>
    <dbReference type="NCBI Taxonomy" id="1802603"/>
    <lineage>
        <taxon>Bacteria</taxon>
        <taxon>Candidatus Woykeibacteriota</taxon>
    </lineage>
</organism>
<dbReference type="GO" id="GO:0034039">
    <property type="term" value="F:8-oxo-7,8-dihydroguanine DNA N-glycosylase activity"/>
    <property type="evidence" value="ECO:0007669"/>
    <property type="project" value="TreeGrafter"/>
</dbReference>
<dbReference type="GO" id="GO:0006284">
    <property type="term" value="P:base-excision repair"/>
    <property type="evidence" value="ECO:0007669"/>
    <property type="project" value="InterPro"/>
</dbReference>